<reference evidence="2 3" key="2">
    <citation type="submission" date="2018-11" db="EMBL/GenBank/DDBJ databases">
        <authorList>
            <consortium name="Pathogen Informatics"/>
        </authorList>
    </citation>
    <scope>NUCLEOTIDE SEQUENCE [LARGE SCALE GENOMIC DNA]</scope>
</reference>
<keyword evidence="3" id="KW-1185">Reference proteome</keyword>
<evidence type="ECO:0000313" key="2">
    <source>
        <dbReference type="EMBL" id="VDP32289.1"/>
    </source>
</evidence>
<evidence type="ECO:0000313" key="3">
    <source>
        <dbReference type="Proteomes" id="UP000270296"/>
    </source>
</evidence>
<feature type="signal peptide" evidence="1">
    <location>
        <begin position="1"/>
        <end position="31"/>
    </location>
</feature>
<reference evidence="4" key="1">
    <citation type="submission" date="2016-06" db="UniProtKB">
        <authorList>
            <consortium name="WormBaseParasite"/>
        </authorList>
    </citation>
    <scope>IDENTIFICATION</scope>
</reference>
<feature type="chain" id="PRO_5043140367" evidence="1">
    <location>
        <begin position="32"/>
        <end position="133"/>
    </location>
</feature>
<protein>
    <submittedName>
        <fullName evidence="4">Secreted protein</fullName>
    </submittedName>
</protein>
<dbReference type="Proteomes" id="UP000270296">
    <property type="component" value="Unassembled WGS sequence"/>
</dbReference>
<accession>A0A183J3P2</accession>
<keyword evidence="1" id="KW-0732">Signal</keyword>
<sequence>MSLPQPAKKTSIAVLLHVCVFNCTASGSASSLVEEYSTWRELEEKVADVDFDVSELATFEDWEISENDVLRYRAMLAMNMCSKKVSLLLKPKNQISLGVFANSWHRLTTGLFKTPNFFAWSRDILTNQFFDLG</sequence>
<dbReference type="AlphaFoldDB" id="A0A183J3P2"/>
<evidence type="ECO:0000256" key="1">
    <source>
        <dbReference type="SAM" id="SignalP"/>
    </source>
</evidence>
<evidence type="ECO:0000313" key="4">
    <source>
        <dbReference type="WBParaSite" id="SBAD_0001085601-mRNA-1"/>
    </source>
</evidence>
<proteinExistence type="predicted"/>
<name>A0A183J3P2_9BILA</name>
<dbReference type="WBParaSite" id="SBAD_0001085601-mRNA-1">
    <property type="protein sequence ID" value="SBAD_0001085601-mRNA-1"/>
    <property type="gene ID" value="SBAD_0001085601"/>
</dbReference>
<dbReference type="EMBL" id="UZAM01014156">
    <property type="protein sequence ID" value="VDP32289.1"/>
    <property type="molecule type" value="Genomic_DNA"/>
</dbReference>
<organism evidence="4">
    <name type="scientific">Soboliphyme baturini</name>
    <dbReference type="NCBI Taxonomy" id="241478"/>
    <lineage>
        <taxon>Eukaryota</taxon>
        <taxon>Metazoa</taxon>
        <taxon>Ecdysozoa</taxon>
        <taxon>Nematoda</taxon>
        <taxon>Enoplea</taxon>
        <taxon>Dorylaimia</taxon>
        <taxon>Dioctophymatida</taxon>
        <taxon>Dioctophymatoidea</taxon>
        <taxon>Soboliphymatidae</taxon>
        <taxon>Soboliphyme</taxon>
    </lineage>
</organism>
<gene>
    <name evidence="2" type="ORF">SBAD_LOCUS10490</name>
</gene>